<gene>
    <name evidence="4" type="ORF">KDL28_36475</name>
</gene>
<dbReference type="EMBL" id="JAGSOV010000086">
    <property type="protein sequence ID" value="MCO1660561.1"/>
    <property type="molecule type" value="Genomic_DNA"/>
</dbReference>
<evidence type="ECO:0000259" key="3">
    <source>
        <dbReference type="PROSITE" id="PS50104"/>
    </source>
</evidence>
<keyword evidence="2" id="KW-1133">Transmembrane helix</keyword>
<feature type="transmembrane region" description="Helical" evidence="2">
    <location>
        <begin position="448"/>
        <end position="472"/>
    </location>
</feature>
<feature type="transmembrane region" description="Helical" evidence="2">
    <location>
        <begin position="414"/>
        <end position="436"/>
    </location>
</feature>
<feature type="region of interest" description="Disordered" evidence="1">
    <location>
        <begin position="223"/>
        <end position="247"/>
    </location>
</feature>
<dbReference type="Pfam" id="PF13676">
    <property type="entry name" value="TIR_2"/>
    <property type="match status" value="1"/>
</dbReference>
<feature type="compositionally biased region" description="Basic and acidic residues" evidence="1">
    <location>
        <begin position="265"/>
        <end position="275"/>
    </location>
</feature>
<dbReference type="InterPro" id="IPR035897">
    <property type="entry name" value="Toll_tir_struct_dom_sf"/>
</dbReference>
<feature type="compositionally biased region" description="Basic and acidic residues" evidence="1">
    <location>
        <begin position="354"/>
        <end position="364"/>
    </location>
</feature>
<feature type="region of interest" description="Disordered" evidence="1">
    <location>
        <begin position="262"/>
        <end position="372"/>
    </location>
</feature>
<protein>
    <submittedName>
        <fullName evidence="4">TIR domain-containing protein</fullName>
    </submittedName>
</protein>
<keyword evidence="2" id="KW-0472">Membrane</keyword>
<feature type="compositionally biased region" description="Basic and acidic residues" evidence="1">
    <location>
        <begin position="234"/>
        <end position="247"/>
    </location>
</feature>
<accession>A0ABT1ACD5</accession>
<sequence>MPIFMSYSRDDEASVKVLARGFEKVHREVWYDHDLEGGEIWWDAILRQIRAADVFLFVLSDRSLESQACLAELDYARACKREILPVQIGPLTSERSNLLAGLQNIVFRPDDITTAFAVLHEADRAAKRAGPLPDPLPTEPAIPFAYLGEIRRLIEDGNLGNTAQLEVVDKLHRSLSEETDASARTDIVALLKKMLRSPWRTVAAEKAIRYVMLAHEVFEDVMAGRPPREPPIPEDVRDPAPDSWSEDKARTEFLTRISELVGEMQEGRARQEARQTGEPVADRSCSLPHPRLFLGIGRGTKDGGDPGAPTAEREHQSDLGAPTAQFAGIGWSATTDDPPETSDAARTPTPGESRSSEQETRRTAPETAVEDTPIESLGTFPAVVTYSRALAIAALVVDLAFAVLVVSVGRGPTVAIFTLPLGAGLVAAVFSTAAVRRTAKGDVAGARWSSVLGIVWGVVSVAIAVVTLAVILNSPTPI</sequence>
<dbReference type="Proteomes" id="UP001165283">
    <property type="component" value="Unassembled WGS sequence"/>
</dbReference>
<dbReference type="SMART" id="SM00255">
    <property type="entry name" value="TIR"/>
    <property type="match status" value="1"/>
</dbReference>
<keyword evidence="2" id="KW-0812">Transmembrane</keyword>
<dbReference type="SUPFAM" id="SSF52200">
    <property type="entry name" value="Toll/Interleukin receptor TIR domain"/>
    <property type="match status" value="1"/>
</dbReference>
<dbReference type="InterPro" id="IPR000157">
    <property type="entry name" value="TIR_dom"/>
</dbReference>
<feature type="domain" description="TIR" evidence="3">
    <location>
        <begin position="1"/>
        <end position="126"/>
    </location>
</feature>
<keyword evidence="5" id="KW-1185">Reference proteome</keyword>
<name>A0ABT1ACD5_9PSEU</name>
<dbReference type="RefSeq" id="WP_252446089.1">
    <property type="nucleotide sequence ID" value="NZ_JAGSOV010000086.1"/>
</dbReference>
<organism evidence="4 5">
    <name type="scientific">Pseudonocardia humida</name>
    <dbReference type="NCBI Taxonomy" id="2800819"/>
    <lineage>
        <taxon>Bacteria</taxon>
        <taxon>Bacillati</taxon>
        <taxon>Actinomycetota</taxon>
        <taxon>Actinomycetes</taxon>
        <taxon>Pseudonocardiales</taxon>
        <taxon>Pseudonocardiaceae</taxon>
        <taxon>Pseudonocardia</taxon>
    </lineage>
</organism>
<evidence type="ECO:0000256" key="1">
    <source>
        <dbReference type="SAM" id="MobiDB-lite"/>
    </source>
</evidence>
<evidence type="ECO:0000313" key="5">
    <source>
        <dbReference type="Proteomes" id="UP001165283"/>
    </source>
</evidence>
<feature type="transmembrane region" description="Helical" evidence="2">
    <location>
        <begin position="389"/>
        <end position="408"/>
    </location>
</feature>
<evidence type="ECO:0000313" key="4">
    <source>
        <dbReference type="EMBL" id="MCO1660561.1"/>
    </source>
</evidence>
<dbReference type="Gene3D" id="3.40.50.10140">
    <property type="entry name" value="Toll/interleukin-1 receptor homology (TIR) domain"/>
    <property type="match status" value="1"/>
</dbReference>
<comment type="caution">
    <text evidence="4">The sequence shown here is derived from an EMBL/GenBank/DDBJ whole genome shotgun (WGS) entry which is preliminary data.</text>
</comment>
<reference evidence="4" key="1">
    <citation type="submission" date="2021-04" db="EMBL/GenBank/DDBJ databases">
        <title>Pseudonocardia sp. nov., isolated from sandy soil of mangrove forest.</title>
        <authorList>
            <person name="Zan Z."/>
            <person name="Huang R."/>
            <person name="Liu W."/>
        </authorList>
    </citation>
    <scope>NUCLEOTIDE SEQUENCE</scope>
    <source>
        <strain evidence="4">S2-4</strain>
    </source>
</reference>
<proteinExistence type="predicted"/>
<dbReference type="PROSITE" id="PS50104">
    <property type="entry name" value="TIR"/>
    <property type="match status" value="1"/>
</dbReference>
<evidence type="ECO:0000256" key="2">
    <source>
        <dbReference type="SAM" id="Phobius"/>
    </source>
</evidence>